<protein>
    <submittedName>
        <fullName evidence="2">Uncharacterized protein</fullName>
    </submittedName>
</protein>
<sequence length="1272" mass="139101">MAEPHLPYGGGARVLVSKLISISPPHRPEGMQSQRSLACTDEYGNSIPRDPQINKDADTGIASDHQRPSTSKATEIEEIAIGDDTIAPNTTHSQNLAERQAQCDMQTQRDCGSATPSPTKRGDNINKSGSRELPAQGLPVQLTSASRSARPHQIHQNLTEDDSRARKVDIGDSHGQSRLETRTVKTPNHIWLQKLDNDERSGEAEHGLEKAKLDQWEKRKQRFVQENSRRNPKTKARVASKTHGSRLQESSETNVKTISVQRSDAPASTISRAKLTKMTRNAHADAHCAPPPPSSAQSSKSAAALAQLDFALPPAHESLPKSRVEVSKMPQKLIRRLQDGDKQGSPINTSPREPLNKPRNAYSPMKIGLSNVHDSGSKISPPEPNKTESNGGLDIFELEVETGLTPAPPKAKASITSKRGKGRKTDHAARNSSSKNNSSSKKSPRAAQRQARVQKSKDGPTALNKKASSTKDGLDSPKLAETAKPQHHVDTRQTSHKFDPTASRETNRSQAVRTIQDDDRTKRSTLSPGKNLQGLSRVNATVTKGAGEDEKEPSEGLQEQDQEASYEHFEQEITHIRDGEDEVNIMITDGERQEIAPAPKDDSHEQKPAHSRLSGRERTNPTAQTGHDKEMANCSAYHTTSPSASVVEEQAKLPLGRQSTHTIQGRKRSLENQGPTQVQGNEASAKKVLLYSTSPIDSPAALKLSLDPELDVQPHIDRLQSPEMGALPREDHRSILKPNSAPEEKSQGRFSSAQHKEPLAKGNPKTPLSSSGDLRLQFNAAPKLPLPAKFNPLPVSVSSICHLQQSITPANAIRHKGETQSSDLVDEKMHRKSPIIHFTALGPMNQGVTTSSTLGTSKGEVSEKPAPQKRHAEEPLGDLSELRQAKRPLVVDEHTQTTAESEDRLGRTTHAGLQKHSLQSTQQNIRGRSTQISDNGSPLPIMVDDSGRQRVLGALSDSGHEELRAPPKSAYYDLATAQTEQDEDLSNAAASYCTVPTQILSQPPNFFSSNTKARPQAPTAVSQAISGYASVRVVEQSVRKAERELDKEIGLFASPSKSPPKDHPTAKPKTTRFMRSLRAQMDTVRTQKDGVTERRSVEDPGATLVEGQCHHRDGQSYTSTSTASTEDTDSEEAEEEEDPLAVERREAVEWGDALRPHQREVVAILSRITREVVRHLVAADEAVDQLVGDYGRGGAELIESMERAHGEELEGRMVELKGRKEAMRRLLSGVEAKVFNNGRDVRSLGLRKEVVAETQEHHENVMSGLQELTAGL</sequence>
<dbReference type="Proteomes" id="UP000800092">
    <property type="component" value="Unassembled WGS sequence"/>
</dbReference>
<proteinExistence type="predicted"/>
<feature type="compositionally biased region" description="Polar residues" evidence="1">
    <location>
        <begin position="87"/>
        <end position="118"/>
    </location>
</feature>
<gene>
    <name evidence="2" type="ORF">EV356DRAFT_572668</name>
</gene>
<feature type="compositionally biased region" description="Polar residues" evidence="1">
    <location>
        <begin position="524"/>
        <end position="542"/>
    </location>
</feature>
<feature type="compositionally biased region" description="Acidic residues" evidence="1">
    <location>
        <begin position="1126"/>
        <end position="1140"/>
    </location>
</feature>
<feature type="region of interest" description="Disordered" evidence="1">
    <location>
        <begin position="222"/>
        <end position="267"/>
    </location>
</feature>
<dbReference type="OrthoDB" id="5374844at2759"/>
<feature type="region of interest" description="Disordered" evidence="1">
    <location>
        <begin position="734"/>
        <end position="773"/>
    </location>
</feature>
<evidence type="ECO:0000313" key="2">
    <source>
        <dbReference type="EMBL" id="KAF2239207.1"/>
    </source>
</evidence>
<organism evidence="2 3">
    <name type="scientific">Viridothelium virens</name>
    <name type="common">Speckled blister lichen</name>
    <name type="synonym">Trypethelium virens</name>
    <dbReference type="NCBI Taxonomy" id="1048519"/>
    <lineage>
        <taxon>Eukaryota</taxon>
        <taxon>Fungi</taxon>
        <taxon>Dikarya</taxon>
        <taxon>Ascomycota</taxon>
        <taxon>Pezizomycotina</taxon>
        <taxon>Dothideomycetes</taxon>
        <taxon>Dothideomycetes incertae sedis</taxon>
        <taxon>Trypetheliales</taxon>
        <taxon>Trypetheliaceae</taxon>
        <taxon>Viridothelium</taxon>
    </lineage>
</organism>
<evidence type="ECO:0000313" key="3">
    <source>
        <dbReference type="Proteomes" id="UP000800092"/>
    </source>
</evidence>
<feature type="region of interest" description="Disordered" evidence="1">
    <location>
        <begin position="843"/>
        <end position="938"/>
    </location>
</feature>
<reference evidence="2" key="1">
    <citation type="journal article" date="2020" name="Stud. Mycol.">
        <title>101 Dothideomycetes genomes: a test case for predicting lifestyles and emergence of pathogens.</title>
        <authorList>
            <person name="Haridas S."/>
            <person name="Albert R."/>
            <person name="Binder M."/>
            <person name="Bloem J."/>
            <person name="Labutti K."/>
            <person name="Salamov A."/>
            <person name="Andreopoulos B."/>
            <person name="Baker S."/>
            <person name="Barry K."/>
            <person name="Bills G."/>
            <person name="Bluhm B."/>
            <person name="Cannon C."/>
            <person name="Castanera R."/>
            <person name="Culley D."/>
            <person name="Daum C."/>
            <person name="Ezra D."/>
            <person name="Gonzalez J."/>
            <person name="Henrissat B."/>
            <person name="Kuo A."/>
            <person name="Liang C."/>
            <person name="Lipzen A."/>
            <person name="Lutzoni F."/>
            <person name="Magnuson J."/>
            <person name="Mondo S."/>
            <person name="Nolan M."/>
            <person name="Ohm R."/>
            <person name="Pangilinan J."/>
            <person name="Park H.-J."/>
            <person name="Ramirez L."/>
            <person name="Alfaro M."/>
            <person name="Sun H."/>
            <person name="Tritt A."/>
            <person name="Yoshinaga Y."/>
            <person name="Zwiers L.-H."/>
            <person name="Turgeon B."/>
            <person name="Goodwin S."/>
            <person name="Spatafora J."/>
            <person name="Crous P."/>
            <person name="Grigoriev I."/>
        </authorList>
    </citation>
    <scope>NUCLEOTIDE SEQUENCE</scope>
    <source>
        <strain evidence="2">Tuck. ex Michener</strain>
    </source>
</reference>
<feature type="compositionally biased region" description="Basic and acidic residues" evidence="1">
    <location>
        <begin position="589"/>
        <end position="619"/>
    </location>
</feature>
<evidence type="ECO:0000256" key="1">
    <source>
        <dbReference type="SAM" id="MobiDB-lite"/>
    </source>
</evidence>
<feature type="region of interest" description="Disordered" evidence="1">
    <location>
        <begin position="281"/>
        <end position="302"/>
    </location>
</feature>
<feature type="region of interest" description="Disordered" evidence="1">
    <location>
        <begin position="1049"/>
        <end position="1142"/>
    </location>
</feature>
<feature type="compositionally biased region" description="Basic and acidic residues" evidence="1">
    <location>
        <begin position="565"/>
        <end position="578"/>
    </location>
</feature>
<feature type="compositionally biased region" description="Low complexity" evidence="1">
    <location>
        <begin position="431"/>
        <end position="441"/>
    </location>
</feature>
<feature type="compositionally biased region" description="Polar residues" evidence="1">
    <location>
        <begin position="671"/>
        <end position="681"/>
    </location>
</feature>
<feature type="compositionally biased region" description="Basic and acidic residues" evidence="1">
    <location>
        <begin position="870"/>
        <end position="906"/>
    </location>
</feature>
<name>A0A6A6HMG3_VIRVR</name>
<dbReference type="AlphaFoldDB" id="A0A6A6HMG3"/>
<feature type="compositionally biased region" description="Polar residues" evidence="1">
    <location>
        <begin position="245"/>
        <end position="267"/>
    </location>
</feature>
<feature type="compositionally biased region" description="Polar residues" evidence="1">
    <location>
        <begin position="846"/>
        <end position="856"/>
    </location>
</feature>
<feature type="compositionally biased region" description="Basic and acidic residues" evidence="1">
    <location>
        <begin position="1085"/>
        <end position="1098"/>
    </location>
</feature>
<feature type="compositionally biased region" description="Polar residues" evidence="1">
    <location>
        <begin position="916"/>
        <end position="936"/>
    </location>
</feature>
<dbReference type="EMBL" id="ML991773">
    <property type="protein sequence ID" value="KAF2239207.1"/>
    <property type="molecule type" value="Genomic_DNA"/>
</dbReference>
<feature type="compositionally biased region" description="Basic and acidic residues" evidence="1">
    <location>
        <begin position="161"/>
        <end position="177"/>
    </location>
</feature>
<feature type="compositionally biased region" description="Basic residues" evidence="1">
    <location>
        <begin position="230"/>
        <end position="244"/>
    </location>
</feature>
<feature type="region of interest" description="Disordered" evidence="1">
    <location>
        <begin position="23"/>
        <end position="177"/>
    </location>
</feature>
<accession>A0A6A6HMG3</accession>
<feature type="region of interest" description="Disordered" evidence="1">
    <location>
        <begin position="336"/>
        <end position="681"/>
    </location>
</feature>
<feature type="compositionally biased region" description="Basic and acidic residues" evidence="1">
    <location>
        <begin position="487"/>
        <end position="499"/>
    </location>
</feature>
<keyword evidence="3" id="KW-1185">Reference proteome</keyword>